<keyword evidence="1" id="KW-0812">Transmembrane</keyword>
<dbReference type="Proteomes" id="UP001243717">
    <property type="component" value="Unassembled WGS sequence"/>
</dbReference>
<dbReference type="PANTHER" id="PTHR34703">
    <property type="entry name" value="ANTIPORTER SUBUNIT MNHG2-RELATED"/>
    <property type="match status" value="1"/>
</dbReference>
<evidence type="ECO:0000313" key="2">
    <source>
        <dbReference type="EMBL" id="MDQ8194590.1"/>
    </source>
</evidence>
<gene>
    <name evidence="2" type="primary">mnhG</name>
    <name evidence="2" type="ORF">QEH59_09145</name>
</gene>
<sequence>MSWLVALLLILGAFFAFVAALGVLRFPDFYARMHAATKAGAFGAALLLLAAAIHFGSLRAIITVGLIIVFFYLTTPVAAQTIAQAAYRRGVALWSKTVHDQLAEDEAE</sequence>
<dbReference type="RefSeq" id="WP_308985058.1">
    <property type="nucleotide sequence ID" value="NZ_JARXIC010000012.1"/>
</dbReference>
<proteinExistence type="predicted"/>
<dbReference type="PANTHER" id="PTHR34703:SF1">
    <property type="entry name" value="ANTIPORTER SUBUNIT MNHG2-RELATED"/>
    <property type="match status" value="1"/>
</dbReference>
<organism evidence="2 3">
    <name type="scientific">Thalassobacterium sedimentorum</name>
    <dbReference type="NCBI Taxonomy" id="3041258"/>
    <lineage>
        <taxon>Bacteria</taxon>
        <taxon>Pseudomonadati</taxon>
        <taxon>Verrucomicrobiota</taxon>
        <taxon>Opitutia</taxon>
        <taxon>Puniceicoccales</taxon>
        <taxon>Coraliomargaritaceae</taxon>
        <taxon>Thalassobacterium</taxon>
    </lineage>
</organism>
<keyword evidence="1" id="KW-0472">Membrane</keyword>
<dbReference type="EMBL" id="JARXIC010000012">
    <property type="protein sequence ID" value="MDQ8194590.1"/>
    <property type="molecule type" value="Genomic_DNA"/>
</dbReference>
<comment type="caution">
    <text evidence="2">The sequence shown here is derived from an EMBL/GenBank/DDBJ whole genome shotgun (WGS) entry which is preliminary data.</text>
</comment>
<feature type="transmembrane region" description="Helical" evidence="1">
    <location>
        <begin position="44"/>
        <end position="73"/>
    </location>
</feature>
<protein>
    <submittedName>
        <fullName evidence="2">Monovalent cation/H(+) antiporter subunit G</fullName>
    </submittedName>
</protein>
<reference evidence="2 3" key="1">
    <citation type="submission" date="2023-04" db="EMBL/GenBank/DDBJ databases">
        <title>A novel bacteria isolated from coastal sediment.</title>
        <authorList>
            <person name="Liu X.-J."/>
            <person name="Du Z.-J."/>
        </authorList>
    </citation>
    <scope>NUCLEOTIDE SEQUENCE [LARGE SCALE GENOMIC DNA]</scope>
    <source>
        <strain evidence="2 3">SDUM461004</strain>
    </source>
</reference>
<dbReference type="Pfam" id="PF03334">
    <property type="entry name" value="PhaG_MnhG_YufB"/>
    <property type="match status" value="1"/>
</dbReference>
<evidence type="ECO:0000313" key="3">
    <source>
        <dbReference type="Proteomes" id="UP001243717"/>
    </source>
</evidence>
<keyword evidence="3" id="KW-1185">Reference proteome</keyword>
<dbReference type="NCBIfam" id="NF009314">
    <property type="entry name" value="PRK12674.1-2"/>
    <property type="match status" value="1"/>
</dbReference>
<dbReference type="NCBIfam" id="TIGR01300">
    <property type="entry name" value="CPA3_mnhG_phaG"/>
    <property type="match status" value="1"/>
</dbReference>
<accession>A0ABU1AL72</accession>
<evidence type="ECO:0000256" key="1">
    <source>
        <dbReference type="SAM" id="Phobius"/>
    </source>
</evidence>
<name>A0ABU1AL72_9BACT</name>
<dbReference type="InterPro" id="IPR005133">
    <property type="entry name" value="PhaG_MnhG_YufB"/>
</dbReference>
<keyword evidence="1" id="KW-1133">Transmembrane helix</keyword>